<dbReference type="GO" id="GO:0016788">
    <property type="term" value="F:hydrolase activity, acting on ester bonds"/>
    <property type="evidence" value="ECO:0007669"/>
    <property type="project" value="InterPro"/>
</dbReference>
<evidence type="ECO:0000313" key="3">
    <source>
        <dbReference type="Proteomes" id="UP000216339"/>
    </source>
</evidence>
<reference evidence="2 3" key="1">
    <citation type="submission" date="2016-11" db="EMBL/GenBank/DDBJ databases">
        <title>Study of marine rhodopsin-containing bacteria.</title>
        <authorList>
            <person name="Yoshizawa S."/>
            <person name="Kumagai Y."/>
            <person name="Kogure K."/>
        </authorList>
    </citation>
    <scope>NUCLEOTIDE SEQUENCE [LARGE SCALE GENOMIC DNA]</scope>
    <source>
        <strain evidence="2 3">SAORIC-28</strain>
    </source>
</reference>
<dbReference type="EMBL" id="MQWD01000001">
    <property type="protein sequence ID" value="PAP75121.1"/>
    <property type="molecule type" value="Genomic_DNA"/>
</dbReference>
<gene>
    <name evidence="2" type="ORF">BSZ37_00990</name>
</gene>
<keyword evidence="3" id="KW-1185">Reference proteome</keyword>
<organism evidence="2 3">
    <name type="scientific">Rubrivirga marina</name>
    <dbReference type="NCBI Taxonomy" id="1196024"/>
    <lineage>
        <taxon>Bacteria</taxon>
        <taxon>Pseudomonadati</taxon>
        <taxon>Rhodothermota</taxon>
        <taxon>Rhodothermia</taxon>
        <taxon>Rhodothermales</taxon>
        <taxon>Rubricoccaceae</taxon>
        <taxon>Rubrivirga</taxon>
    </lineage>
</organism>
<name>A0A271IV36_9BACT</name>
<proteinExistence type="predicted"/>
<dbReference type="SUPFAM" id="SSF53474">
    <property type="entry name" value="alpha/beta-Hydrolases"/>
    <property type="match status" value="1"/>
</dbReference>
<dbReference type="AlphaFoldDB" id="A0A271IV36"/>
<feature type="domain" description="GPI inositol-deacylase PGAP1-like alpha/beta" evidence="1">
    <location>
        <begin position="202"/>
        <end position="252"/>
    </location>
</feature>
<dbReference type="InterPro" id="IPR029058">
    <property type="entry name" value="AB_hydrolase_fold"/>
</dbReference>
<accession>A0A271IV36</accession>
<dbReference type="Gene3D" id="3.40.50.1820">
    <property type="entry name" value="alpha/beta hydrolase"/>
    <property type="match status" value="1"/>
</dbReference>
<protein>
    <recommendedName>
        <fullName evidence="1">GPI inositol-deacylase PGAP1-like alpha/beta domain-containing protein</fullName>
    </recommendedName>
</protein>
<dbReference type="Pfam" id="PF07819">
    <property type="entry name" value="PGAP1"/>
    <property type="match status" value="1"/>
</dbReference>
<dbReference type="InterPro" id="IPR012908">
    <property type="entry name" value="PGAP1-ab_dom-like"/>
</dbReference>
<comment type="caution">
    <text evidence="2">The sequence shown here is derived from an EMBL/GenBank/DDBJ whole genome shotgun (WGS) entry which is preliminary data.</text>
</comment>
<dbReference type="RefSeq" id="WP_095508752.1">
    <property type="nucleotide sequence ID" value="NZ_MQWD01000001.1"/>
</dbReference>
<evidence type="ECO:0000313" key="2">
    <source>
        <dbReference type="EMBL" id="PAP75121.1"/>
    </source>
</evidence>
<sequence>MPPPVSDLRGAARLAARTVVGVTDIVEAAHATITRPVGRPRRTRGITGLVYRIVRAMTRGVARLLDRGLATVEPFVVPADAPPAAREALVAALNGAFGDALDADANPLATTTHLRHDGRPLDLGALPPSVAVPSDVLLVQVHGICMHDGQWGTAAHDPGAVLADALGATRLAVRYNSGRHVSENGRDVADLLDRAVTAWPVPVRRLVIVGHSMGGLVARSAFEAARAAGHDWPTRDVALVTLGTPHHGAPLERIGNAVDALLGATRWGAPYARLGQARSAGVTDLRFGSVHPDDWAERDRFERAPDARRHVPLPDNVTCYFVAATTGDGRGGVRDQTLGDGLVPLDSALGRHADPARTLTPHDRWTAPGLTHFDLLHRPEVTARLVGWLA</sequence>
<evidence type="ECO:0000259" key="1">
    <source>
        <dbReference type="Pfam" id="PF07819"/>
    </source>
</evidence>
<dbReference type="OrthoDB" id="869379at2"/>
<dbReference type="Proteomes" id="UP000216339">
    <property type="component" value="Unassembled WGS sequence"/>
</dbReference>